<keyword evidence="8" id="KW-1133">Transmembrane helix</keyword>
<sequence length="394" mass="44692">MGIVRITEEDVKKNVRNYRIKQTFFVLGVMAVSVIIIVSLIVYYNIKQRALVGALYLSDENSAVQLVNNLMYLNINKYTLQAGSDAMLEAGYSAKGYTYLLRINGELVSYIVIALILAVILIYGLISCYKIGKKDYMGQIKVIAGKNVSLKEELNKEHEYNKIQYKKMQEFVENIAHQIKTPLSVITMKLEMIQELCGINEDICRLITDCTKNTFKIKMFIKKLLDISRIESGKITLSSDEIVIDYIVEESVECSVDDKQKVSVNYGNEDRHRKMYADEGWLLEALINVISNCYEHINQKKDGMVYIDISSNSEVCMITISDNGDGIQDCDIAGIFDRFMSRKSQDEFHAGIGLNLSKLIIEAHHGNIRAGNSDKYGGAQFKIILPLYKFKGKL</sequence>
<dbReference type="GO" id="GO:0016301">
    <property type="term" value="F:kinase activity"/>
    <property type="evidence" value="ECO:0007669"/>
    <property type="project" value="UniProtKB-KW"/>
</dbReference>
<dbReference type="PANTHER" id="PTHR45453">
    <property type="entry name" value="PHOSPHATE REGULON SENSOR PROTEIN PHOR"/>
    <property type="match status" value="1"/>
</dbReference>
<feature type="transmembrane region" description="Helical" evidence="8">
    <location>
        <begin position="23"/>
        <end position="46"/>
    </location>
</feature>
<comment type="caution">
    <text evidence="10">The sequence shown here is derived from an EMBL/GenBank/DDBJ whole genome shotgun (WGS) entry which is preliminary data.</text>
</comment>
<evidence type="ECO:0000313" key="10">
    <source>
        <dbReference type="EMBL" id="MEQ2380380.1"/>
    </source>
</evidence>
<feature type="transmembrane region" description="Helical" evidence="8">
    <location>
        <begin position="107"/>
        <end position="129"/>
    </location>
</feature>
<dbReference type="SMART" id="SM00387">
    <property type="entry name" value="HATPase_c"/>
    <property type="match status" value="1"/>
</dbReference>
<reference evidence="10 11" key="1">
    <citation type="submission" date="2024-03" db="EMBL/GenBank/DDBJ databases">
        <title>Human intestinal bacterial collection.</title>
        <authorList>
            <person name="Pauvert C."/>
            <person name="Hitch T.C.A."/>
            <person name="Clavel T."/>
        </authorList>
    </citation>
    <scope>NUCLEOTIDE SEQUENCE [LARGE SCALE GENOMIC DNA]</scope>
    <source>
        <strain evidence="10 11">CLA-AA-H255</strain>
    </source>
</reference>
<accession>A0ABV1BZ95</accession>
<proteinExistence type="predicted"/>
<dbReference type="Pfam" id="PF02518">
    <property type="entry name" value="HATPase_c"/>
    <property type="match status" value="1"/>
</dbReference>
<evidence type="ECO:0000256" key="4">
    <source>
        <dbReference type="ARBA" id="ARBA00022553"/>
    </source>
</evidence>
<dbReference type="CDD" id="cd00082">
    <property type="entry name" value="HisKA"/>
    <property type="match status" value="1"/>
</dbReference>
<comment type="catalytic activity">
    <reaction evidence="1">
        <text>ATP + protein L-histidine = ADP + protein N-phospho-L-histidine.</text>
        <dbReference type="EC" id="2.7.13.3"/>
    </reaction>
</comment>
<dbReference type="InterPro" id="IPR004358">
    <property type="entry name" value="Sig_transdc_His_kin-like_C"/>
</dbReference>
<evidence type="ECO:0000256" key="3">
    <source>
        <dbReference type="ARBA" id="ARBA00012438"/>
    </source>
</evidence>
<keyword evidence="8" id="KW-0472">Membrane</keyword>
<dbReference type="InterPro" id="IPR005467">
    <property type="entry name" value="His_kinase_dom"/>
</dbReference>
<evidence type="ECO:0000256" key="8">
    <source>
        <dbReference type="SAM" id="Phobius"/>
    </source>
</evidence>
<feature type="domain" description="Histidine kinase" evidence="9">
    <location>
        <begin position="174"/>
        <end position="389"/>
    </location>
</feature>
<dbReference type="InterPro" id="IPR036097">
    <property type="entry name" value="HisK_dim/P_sf"/>
</dbReference>
<dbReference type="Pfam" id="PF00512">
    <property type="entry name" value="HisKA"/>
    <property type="match status" value="1"/>
</dbReference>
<dbReference type="Proteomes" id="UP001442364">
    <property type="component" value="Unassembled WGS sequence"/>
</dbReference>
<evidence type="ECO:0000256" key="1">
    <source>
        <dbReference type="ARBA" id="ARBA00000085"/>
    </source>
</evidence>
<organism evidence="10 11">
    <name type="scientific">[Lactobacillus] rogosae</name>
    <dbReference type="NCBI Taxonomy" id="706562"/>
    <lineage>
        <taxon>Bacteria</taxon>
        <taxon>Bacillati</taxon>
        <taxon>Bacillota</taxon>
        <taxon>Clostridia</taxon>
        <taxon>Lachnospirales</taxon>
        <taxon>Lachnospiraceae</taxon>
        <taxon>Lachnospira</taxon>
    </lineage>
</organism>
<evidence type="ECO:0000313" key="11">
    <source>
        <dbReference type="Proteomes" id="UP001442364"/>
    </source>
</evidence>
<evidence type="ECO:0000256" key="2">
    <source>
        <dbReference type="ARBA" id="ARBA00004370"/>
    </source>
</evidence>
<name>A0ABV1BZ95_9FIRM</name>
<protein>
    <recommendedName>
        <fullName evidence="3">histidine kinase</fullName>
        <ecNumber evidence="3">2.7.13.3</ecNumber>
    </recommendedName>
</protein>
<comment type="subcellular location">
    <subcellularLocation>
        <location evidence="2">Membrane</location>
    </subcellularLocation>
</comment>
<evidence type="ECO:0000259" key="9">
    <source>
        <dbReference type="PROSITE" id="PS50109"/>
    </source>
</evidence>
<dbReference type="EMBL" id="JBBMER010000008">
    <property type="protein sequence ID" value="MEQ2380380.1"/>
    <property type="molecule type" value="Genomic_DNA"/>
</dbReference>
<dbReference type="EC" id="2.7.13.3" evidence="3"/>
<keyword evidence="7" id="KW-0902">Two-component regulatory system</keyword>
<dbReference type="Gene3D" id="3.30.565.10">
    <property type="entry name" value="Histidine kinase-like ATPase, C-terminal domain"/>
    <property type="match status" value="1"/>
</dbReference>
<keyword evidence="4" id="KW-0597">Phosphoprotein</keyword>
<evidence type="ECO:0000256" key="5">
    <source>
        <dbReference type="ARBA" id="ARBA00022679"/>
    </source>
</evidence>
<dbReference type="InterPro" id="IPR003594">
    <property type="entry name" value="HATPase_dom"/>
</dbReference>
<keyword evidence="6 10" id="KW-0418">Kinase</keyword>
<keyword evidence="11" id="KW-1185">Reference proteome</keyword>
<dbReference type="InterPro" id="IPR036890">
    <property type="entry name" value="HATPase_C_sf"/>
</dbReference>
<evidence type="ECO:0000256" key="6">
    <source>
        <dbReference type="ARBA" id="ARBA00022777"/>
    </source>
</evidence>
<dbReference type="InterPro" id="IPR003661">
    <property type="entry name" value="HisK_dim/P_dom"/>
</dbReference>
<dbReference type="SUPFAM" id="SSF47384">
    <property type="entry name" value="Homodimeric domain of signal transducing histidine kinase"/>
    <property type="match status" value="1"/>
</dbReference>
<dbReference type="InterPro" id="IPR050351">
    <property type="entry name" value="BphY/WalK/GraS-like"/>
</dbReference>
<evidence type="ECO:0000256" key="7">
    <source>
        <dbReference type="ARBA" id="ARBA00023012"/>
    </source>
</evidence>
<dbReference type="PROSITE" id="PS50109">
    <property type="entry name" value="HIS_KIN"/>
    <property type="match status" value="1"/>
</dbReference>
<dbReference type="Gene3D" id="1.10.287.130">
    <property type="match status" value="1"/>
</dbReference>
<dbReference type="PANTHER" id="PTHR45453:SF1">
    <property type="entry name" value="PHOSPHATE REGULON SENSOR PROTEIN PHOR"/>
    <property type="match status" value="1"/>
</dbReference>
<dbReference type="PRINTS" id="PR00344">
    <property type="entry name" value="BCTRLSENSOR"/>
</dbReference>
<gene>
    <name evidence="10" type="ORF">WMO14_10885</name>
</gene>
<dbReference type="SUPFAM" id="SSF55874">
    <property type="entry name" value="ATPase domain of HSP90 chaperone/DNA topoisomerase II/histidine kinase"/>
    <property type="match status" value="1"/>
</dbReference>
<dbReference type="RefSeq" id="WP_022501341.1">
    <property type="nucleotide sequence ID" value="NZ_JBBMER010000008.1"/>
</dbReference>
<keyword evidence="8" id="KW-0812">Transmembrane</keyword>
<keyword evidence="5" id="KW-0808">Transferase</keyword>
<dbReference type="SMART" id="SM00388">
    <property type="entry name" value="HisKA"/>
    <property type="match status" value="1"/>
</dbReference>